<name>A0ABT7VVP5_9GAMM</name>
<evidence type="ECO:0000313" key="3">
    <source>
        <dbReference type="Proteomes" id="UP001171945"/>
    </source>
</evidence>
<feature type="transmembrane region" description="Helical" evidence="1">
    <location>
        <begin position="6"/>
        <end position="26"/>
    </location>
</feature>
<protein>
    <submittedName>
        <fullName evidence="2">Uncharacterized protein</fullName>
    </submittedName>
</protein>
<feature type="non-terminal residue" evidence="2">
    <location>
        <position position="1"/>
    </location>
</feature>
<keyword evidence="3" id="KW-1185">Reference proteome</keyword>
<comment type="caution">
    <text evidence="2">The sequence shown here is derived from an EMBL/GenBank/DDBJ whole genome shotgun (WGS) entry which is preliminary data.</text>
</comment>
<dbReference type="Proteomes" id="UP001171945">
    <property type="component" value="Unassembled WGS sequence"/>
</dbReference>
<keyword evidence="1" id="KW-0812">Transmembrane</keyword>
<feature type="transmembrane region" description="Helical" evidence="1">
    <location>
        <begin position="47"/>
        <end position="69"/>
    </location>
</feature>
<keyword evidence="1" id="KW-0472">Membrane</keyword>
<reference evidence="2" key="1">
    <citation type="submission" date="2023-06" db="EMBL/GenBank/DDBJ databases">
        <title>Uncultivated large filamentous bacteria from sulfidic sediments reveal new species and different genomic features in energy metabolism and defense.</title>
        <authorList>
            <person name="Fonseca A."/>
        </authorList>
    </citation>
    <scope>NUCLEOTIDE SEQUENCE</scope>
    <source>
        <strain evidence="2">HSG4</strain>
    </source>
</reference>
<gene>
    <name evidence="2" type="ORF">QUF54_09765</name>
</gene>
<evidence type="ECO:0000313" key="2">
    <source>
        <dbReference type="EMBL" id="MDM8563628.1"/>
    </source>
</evidence>
<dbReference type="EMBL" id="JAUCGM010000761">
    <property type="protein sequence ID" value="MDM8563628.1"/>
    <property type="molecule type" value="Genomic_DNA"/>
</dbReference>
<sequence length="179" mass="20349">AHLNKIPFIIVQLFTCLIGLGLRVFALATLNIQAHRLRKLLDITLNYWRVGMIGLLLSIIIWAAGLLWSDLAMKPFYPVLLGVFFIAGFVLPVIQGMLYKIIPFLIWLHLQNQQLNLLKVISMVKIPNMKQIIPDRLARRQFWVYLLALVLTIVAILSSATSFTYILAGIVLACSFLFE</sequence>
<keyword evidence="1" id="KW-1133">Transmembrane helix</keyword>
<proteinExistence type="predicted"/>
<accession>A0ABT7VVP5</accession>
<evidence type="ECO:0000256" key="1">
    <source>
        <dbReference type="SAM" id="Phobius"/>
    </source>
</evidence>
<feature type="transmembrane region" description="Helical" evidence="1">
    <location>
        <begin position="145"/>
        <end position="178"/>
    </location>
</feature>
<organism evidence="2 3">
    <name type="scientific">Candidatus Marithioploca araucensis</name>
    <dbReference type="NCBI Taxonomy" id="70273"/>
    <lineage>
        <taxon>Bacteria</taxon>
        <taxon>Pseudomonadati</taxon>
        <taxon>Pseudomonadota</taxon>
        <taxon>Gammaproteobacteria</taxon>
        <taxon>Thiotrichales</taxon>
        <taxon>Thiotrichaceae</taxon>
        <taxon>Candidatus Marithioploca</taxon>
    </lineage>
</organism>
<feature type="transmembrane region" description="Helical" evidence="1">
    <location>
        <begin position="75"/>
        <end position="94"/>
    </location>
</feature>